<dbReference type="PANTHER" id="PTHR32204:SF0">
    <property type="entry name" value="ATPASE RAVA"/>
    <property type="match status" value="1"/>
</dbReference>
<dbReference type="Proteomes" id="UP000253517">
    <property type="component" value="Unassembled WGS sequence"/>
</dbReference>
<reference evidence="2 3" key="1">
    <citation type="submission" date="2018-07" db="EMBL/GenBank/DDBJ databases">
        <title>Genomic Encyclopedia of Type Strains, Phase IV (KMG-IV): sequencing the most valuable type-strain genomes for metagenomic binning, comparative biology and taxonomic classification.</title>
        <authorList>
            <person name="Goeker M."/>
        </authorList>
    </citation>
    <scope>NUCLEOTIDE SEQUENCE [LARGE SCALE GENOMIC DNA]</scope>
    <source>
        <strain evidence="2 3">DSM 21410</strain>
    </source>
</reference>
<evidence type="ECO:0000313" key="2">
    <source>
        <dbReference type="EMBL" id="RCX03730.1"/>
    </source>
</evidence>
<proteinExistence type="predicted"/>
<dbReference type="SMART" id="SM00382">
    <property type="entry name" value="AAA"/>
    <property type="match status" value="1"/>
</dbReference>
<sequence length="518" mass="60345">MKNRLKQLLHYLTEGLVEREEAVKLTLLSAVAGESIFLYGPPGVGKSLIARRLKHVFSDGKSFEYLMTKFSTPEEIFGPISIKKLKEEDKYERLTEEYLPGANVVFLDEIWKSGPAIQNALLTILNERIYRNGTQEIHVNLHAIIGASNELPPEGESYGPLWDRFLIRYQVHPVKNASAFLKLISGNQNLYTDNIPPDLKISIEELRQWSQMADEVEIPDEVATAIRVIYEKLEEVNNRQTEIPPFQIYDRRWKKIVRLMKVSAVCHGRRAIHLSDVYLAVHCLWNHTSQIPILRKIVSETIREHGYNTAMKLSLLTAEIQRYENEILSETKLKVIDLTDVPRTVRDEFFPLEKCDDLPSATYLKIIDFKALSPGEFQVINFYDQDLKLVYRLQTSLGNRPYTIKVLHNSRTLTLDIQTVKQEVTRYVYKAPHPLVKAYWDEWGEKLEKFIDERFEWLQNNMPRELDDNSEHLFVDESILHLISENYTKTTSRLEQLKLRLEKARFQYSAHTSAEKVL</sequence>
<gene>
    <name evidence="2" type="ORF">DES35_102183</name>
</gene>
<evidence type="ECO:0000259" key="1">
    <source>
        <dbReference type="SMART" id="SM00382"/>
    </source>
</evidence>
<dbReference type="Pfam" id="PF17868">
    <property type="entry name" value="AAA_lid_8"/>
    <property type="match status" value="1"/>
</dbReference>
<dbReference type="SUPFAM" id="SSF52540">
    <property type="entry name" value="P-loop containing nucleoside triphosphate hydrolases"/>
    <property type="match status" value="1"/>
</dbReference>
<keyword evidence="3" id="KW-1185">Reference proteome</keyword>
<dbReference type="InterPro" id="IPR041538">
    <property type="entry name" value="RavA-like_AAA_lid"/>
</dbReference>
<dbReference type="EMBL" id="QPJS01000002">
    <property type="protein sequence ID" value="RCX03730.1"/>
    <property type="molecule type" value="Genomic_DNA"/>
</dbReference>
<dbReference type="CDD" id="cd00009">
    <property type="entry name" value="AAA"/>
    <property type="match status" value="1"/>
</dbReference>
<dbReference type="InterPro" id="IPR027417">
    <property type="entry name" value="P-loop_NTPase"/>
</dbReference>
<dbReference type="InterPro" id="IPR050513">
    <property type="entry name" value="RavA_ATPases"/>
</dbReference>
<dbReference type="Gene3D" id="3.40.50.300">
    <property type="entry name" value="P-loop containing nucleotide triphosphate hydrolases"/>
    <property type="match status" value="1"/>
</dbReference>
<protein>
    <submittedName>
        <fullName evidence="2">MoxR-like ATPase</fullName>
    </submittedName>
</protein>
<dbReference type="PANTHER" id="PTHR32204">
    <property type="entry name" value="ATPASE RAVA"/>
    <property type="match status" value="1"/>
</dbReference>
<name>A0A369A339_9FLAO</name>
<accession>A0A369A339</accession>
<comment type="caution">
    <text evidence="2">The sequence shown here is derived from an EMBL/GenBank/DDBJ whole genome shotgun (WGS) entry which is preliminary data.</text>
</comment>
<evidence type="ECO:0000313" key="3">
    <source>
        <dbReference type="Proteomes" id="UP000253517"/>
    </source>
</evidence>
<dbReference type="RefSeq" id="WP_114366109.1">
    <property type="nucleotide sequence ID" value="NZ_BHZF01000002.1"/>
</dbReference>
<dbReference type="InterPro" id="IPR003593">
    <property type="entry name" value="AAA+_ATPase"/>
</dbReference>
<dbReference type="AlphaFoldDB" id="A0A369A339"/>
<dbReference type="Pfam" id="PF20030">
    <property type="entry name" value="bpMoxR"/>
    <property type="match status" value="1"/>
</dbReference>
<organism evidence="2 3">
    <name type="scientific">Schleiferia thermophila</name>
    <dbReference type="NCBI Taxonomy" id="884107"/>
    <lineage>
        <taxon>Bacteria</taxon>
        <taxon>Pseudomonadati</taxon>
        <taxon>Bacteroidota</taxon>
        <taxon>Flavobacteriia</taxon>
        <taxon>Flavobacteriales</taxon>
        <taxon>Schleiferiaceae</taxon>
        <taxon>Schleiferia</taxon>
    </lineage>
</organism>
<feature type="domain" description="AAA+ ATPase" evidence="1">
    <location>
        <begin position="32"/>
        <end position="177"/>
    </location>
</feature>
<dbReference type="InterPro" id="IPR045427">
    <property type="entry name" value="MoxR"/>
</dbReference>